<dbReference type="Proteomes" id="UP000507470">
    <property type="component" value="Unassembled WGS sequence"/>
</dbReference>
<evidence type="ECO:0000313" key="1">
    <source>
        <dbReference type="EMBL" id="CAC5389018.1"/>
    </source>
</evidence>
<protein>
    <recommendedName>
        <fullName evidence="3">C-type lectin domain-containing protein</fullName>
    </recommendedName>
</protein>
<keyword evidence="2" id="KW-1185">Reference proteome</keyword>
<evidence type="ECO:0000313" key="2">
    <source>
        <dbReference type="Proteomes" id="UP000507470"/>
    </source>
</evidence>
<gene>
    <name evidence="1" type="ORF">MCOR_24237</name>
</gene>
<dbReference type="OrthoDB" id="6118221at2759"/>
<dbReference type="InterPro" id="IPR016187">
    <property type="entry name" value="CTDL_fold"/>
</dbReference>
<dbReference type="Gene3D" id="3.10.100.10">
    <property type="entry name" value="Mannose-Binding Protein A, subunit A"/>
    <property type="match status" value="1"/>
</dbReference>
<dbReference type="EMBL" id="CACVKT020004298">
    <property type="protein sequence ID" value="CAC5389018.1"/>
    <property type="molecule type" value="Genomic_DNA"/>
</dbReference>
<proteinExistence type="predicted"/>
<dbReference type="InterPro" id="IPR016186">
    <property type="entry name" value="C-type_lectin-like/link_sf"/>
</dbReference>
<name>A0A6J8BY72_MYTCO</name>
<accession>A0A6J8BY72</accession>
<sequence>MNKKAWQKCYSSEILKEHTSIVKLQLHYNYKFSLNLTRTFTSSTVIQCARECIGKNMTGSASYQDKDCSCHSNVFTSKDNADVITGAVYIKPVPYMEADTKECPDDYYYYGNISCFRFFDTLVNHGTAVQVCQQQNAALIKIDSDDKQEYVNQYFDWHPAELVHIQGYRGLEDDSWFLKTGMR</sequence>
<dbReference type="SUPFAM" id="SSF56436">
    <property type="entry name" value="C-type lectin-like"/>
    <property type="match status" value="1"/>
</dbReference>
<dbReference type="AlphaFoldDB" id="A0A6J8BY72"/>
<dbReference type="CDD" id="cd00037">
    <property type="entry name" value="CLECT"/>
    <property type="match status" value="1"/>
</dbReference>
<evidence type="ECO:0008006" key="3">
    <source>
        <dbReference type="Google" id="ProtNLM"/>
    </source>
</evidence>
<reference evidence="1 2" key="1">
    <citation type="submission" date="2020-06" db="EMBL/GenBank/DDBJ databases">
        <authorList>
            <person name="Li R."/>
            <person name="Bekaert M."/>
        </authorList>
    </citation>
    <scope>NUCLEOTIDE SEQUENCE [LARGE SCALE GENOMIC DNA]</scope>
    <source>
        <strain evidence="2">wild</strain>
    </source>
</reference>
<organism evidence="1 2">
    <name type="scientific">Mytilus coruscus</name>
    <name type="common">Sea mussel</name>
    <dbReference type="NCBI Taxonomy" id="42192"/>
    <lineage>
        <taxon>Eukaryota</taxon>
        <taxon>Metazoa</taxon>
        <taxon>Spiralia</taxon>
        <taxon>Lophotrochozoa</taxon>
        <taxon>Mollusca</taxon>
        <taxon>Bivalvia</taxon>
        <taxon>Autobranchia</taxon>
        <taxon>Pteriomorphia</taxon>
        <taxon>Mytilida</taxon>
        <taxon>Mytiloidea</taxon>
        <taxon>Mytilidae</taxon>
        <taxon>Mytilinae</taxon>
        <taxon>Mytilus</taxon>
    </lineage>
</organism>